<dbReference type="OrthoDB" id="5953249at2759"/>
<feature type="region of interest" description="Disordered" evidence="1">
    <location>
        <begin position="85"/>
        <end position="154"/>
    </location>
</feature>
<dbReference type="EMBL" id="KL648252">
    <property type="protein sequence ID" value="KEY71632.1"/>
    <property type="molecule type" value="Genomic_DNA"/>
</dbReference>
<protein>
    <submittedName>
        <fullName evidence="2">Uncharacterized protein</fullName>
    </submittedName>
</protein>
<gene>
    <name evidence="2" type="ORF">S7711_08098</name>
</gene>
<dbReference type="HOGENOM" id="CLU_1116365_0_0_1"/>
<keyword evidence="3" id="KW-1185">Reference proteome</keyword>
<dbReference type="Proteomes" id="UP000028045">
    <property type="component" value="Unassembled WGS sequence"/>
</dbReference>
<organism evidence="2 3">
    <name type="scientific">Stachybotrys chartarum (strain CBS 109288 / IBT 7711)</name>
    <name type="common">Toxic black mold</name>
    <name type="synonym">Stilbospora chartarum</name>
    <dbReference type="NCBI Taxonomy" id="1280523"/>
    <lineage>
        <taxon>Eukaryota</taxon>
        <taxon>Fungi</taxon>
        <taxon>Dikarya</taxon>
        <taxon>Ascomycota</taxon>
        <taxon>Pezizomycotina</taxon>
        <taxon>Sordariomycetes</taxon>
        <taxon>Hypocreomycetidae</taxon>
        <taxon>Hypocreales</taxon>
        <taxon>Stachybotryaceae</taxon>
        <taxon>Stachybotrys</taxon>
    </lineage>
</organism>
<feature type="compositionally biased region" description="Low complexity" evidence="1">
    <location>
        <begin position="130"/>
        <end position="144"/>
    </location>
</feature>
<evidence type="ECO:0000256" key="1">
    <source>
        <dbReference type="SAM" id="MobiDB-lite"/>
    </source>
</evidence>
<dbReference type="AlphaFoldDB" id="A0A084B253"/>
<name>A0A084B253_STACB</name>
<reference evidence="2 3" key="1">
    <citation type="journal article" date="2014" name="BMC Genomics">
        <title>Comparative genome sequencing reveals chemotype-specific gene clusters in the toxigenic black mold Stachybotrys.</title>
        <authorList>
            <person name="Semeiks J."/>
            <person name="Borek D."/>
            <person name="Otwinowski Z."/>
            <person name="Grishin N.V."/>
        </authorList>
    </citation>
    <scope>NUCLEOTIDE SEQUENCE [LARGE SCALE GENOMIC DNA]</scope>
    <source>
        <strain evidence="3">CBS 109288 / IBT 7711</strain>
    </source>
</reference>
<evidence type="ECO:0000313" key="3">
    <source>
        <dbReference type="Proteomes" id="UP000028045"/>
    </source>
</evidence>
<proteinExistence type="predicted"/>
<evidence type="ECO:0000313" key="2">
    <source>
        <dbReference type="EMBL" id="KEY71632.1"/>
    </source>
</evidence>
<feature type="region of interest" description="Disordered" evidence="1">
    <location>
        <begin position="37"/>
        <end position="68"/>
    </location>
</feature>
<accession>A0A084B253</accession>
<sequence>MSVRWRQACVLTRTRGRTTAPFILSFLLPRATLRPWCPKASSQDQKGNGTFAHGGSRRTTPEEPHVSKPILGSLTWGAYVLTRRSPPGWSKGTRREYGWGRRPGRSGPFRLFPSPGSAADGSGGDGVECSQRTQSSASSSTPSSPSTPPQPPVVRSRIFHSYTLKKLLEEFSIPFTDDRLHVAGNDAHFTLRALLMIAVCDVRRELDEAPVWVWVPVLEAVARAPLPPDATQAWAEGGYEEKREESGCY</sequence>